<dbReference type="PANTHER" id="PTHR43875">
    <property type="entry name" value="MALTODEXTRIN IMPORT ATP-BINDING PROTEIN MSMX"/>
    <property type="match status" value="1"/>
</dbReference>
<dbReference type="RefSeq" id="WP_002598193.1">
    <property type="nucleotide sequence ID" value="NZ_KB850956.1"/>
</dbReference>
<dbReference type="InterPro" id="IPR012340">
    <property type="entry name" value="NA-bd_OB-fold"/>
</dbReference>
<evidence type="ECO:0000256" key="2">
    <source>
        <dbReference type="ARBA" id="ARBA00022475"/>
    </source>
</evidence>
<sequence length="354" mass="40416">MNNYIVFKNISKKYKETEALKNISFVIKKGEIVSVLGPSGSGKSTLLELICGFEKPDSGEIIIDSENLEGKEPKDRDISMIFQNYALMPHLNVYENISFGMKIRKEKKKDIKEKTLWAAKILQLEDVLYKKPKELSGGQRQRVAIGRGIVRNPKLFLMDEPLSNLDYKLRMETCSEIVNLNREIKGTTLYVTHDQEEAILISDRLVILNKGVIMQIGTGKEIYDKPKNKFVAEFIGKTKMNFLDIKKESNKFFLEEIGTIETDKFSYIKDGNYILGIRSEDIELKNDSNIKGNVVGSVYLGGEYITEIELKNKILKVKTNKDLSYKLGGTVGISFNLDKINIFDQNTNENLRRD</sequence>
<protein>
    <recommendedName>
        <fullName evidence="7">ABC transporter domain-containing protein</fullName>
    </recommendedName>
</protein>
<dbReference type="GO" id="GO:0016887">
    <property type="term" value="F:ATP hydrolysis activity"/>
    <property type="evidence" value="ECO:0007669"/>
    <property type="project" value="InterPro"/>
</dbReference>
<dbReference type="Pfam" id="PF08402">
    <property type="entry name" value="TOBE_2"/>
    <property type="match status" value="1"/>
</dbReference>
<accession>N9Y3N6</accession>
<evidence type="ECO:0000256" key="4">
    <source>
        <dbReference type="ARBA" id="ARBA00022840"/>
    </source>
</evidence>
<dbReference type="GO" id="GO:0140359">
    <property type="term" value="F:ABC-type transporter activity"/>
    <property type="evidence" value="ECO:0007669"/>
    <property type="project" value="UniProtKB-ARBA"/>
</dbReference>
<dbReference type="InterPro" id="IPR017871">
    <property type="entry name" value="ABC_transporter-like_CS"/>
</dbReference>
<feature type="domain" description="ABC transporter" evidence="7">
    <location>
        <begin position="5"/>
        <end position="235"/>
    </location>
</feature>
<dbReference type="Proteomes" id="UP000013097">
    <property type="component" value="Unassembled WGS sequence"/>
</dbReference>
<dbReference type="InterPro" id="IPR003439">
    <property type="entry name" value="ABC_transporter-like_ATP-bd"/>
</dbReference>
<keyword evidence="2" id="KW-1003">Cell membrane</keyword>
<proteinExistence type="predicted"/>
<evidence type="ECO:0000313" key="9">
    <source>
        <dbReference type="Proteomes" id="UP000013097"/>
    </source>
</evidence>
<dbReference type="InterPro" id="IPR008995">
    <property type="entry name" value="Mo/tungstate-bd_C_term_dom"/>
</dbReference>
<dbReference type="InterPro" id="IPR013611">
    <property type="entry name" value="Transp-assoc_OB_typ2"/>
</dbReference>
<dbReference type="Gene3D" id="3.40.50.300">
    <property type="entry name" value="P-loop containing nucleotide triphosphate hydrolases"/>
    <property type="match status" value="1"/>
</dbReference>
<dbReference type="FunFam" id="3.40.50.300:FF:000042">
    <property type="entry name" value="Maltose/maltodextrin ABC transporter, ATP-binding protein"/>
    <property type="match status" value="1"/>
</dbReference>
<evidence type="ECO:0000256" key="1">
    <source>
        <dbReference type="ARBA" id="ARBA00022448"/>
    </source>
</evidence>
<dbReference type="PATRIC" id="fig|999411.4.peg.1667"/>
<keyword evidence="3" id="KW-0547">Nucleotide-binding</keyword>
<dbReference type="PROSITE" id="PS50893">
    <property type="entry name" value="ABC_TRANSPORTER_2"/>
    <property type="match status" value="1"/>
</dbReference>
<evidence type="ECO:0000259" key="7">
    <source>
        <dbReference type="PROSITE" id="PS50893"/>
    </source>
</evidence>
<keyword evidence="5" id="KW-1278">Translocase</keyword>
<dbReference type="Gene3D" id="2.40.50.140">
    <property type="entry name" value="Nucleic acid-binding proteins"/>
    <property type="match status" value="1"/>
</dbReference>
<dbReference type="GO" id="GO:0005524">
    <property type="term" value="F:ATP binding"/>
    <property type="evidence" value="ECO:0007669"/>
    <property type="project" value="UniProtKB-KW"/>
</dbReference>
<evidence type="ECO:0000256" key="3">
    <source>
        <dbReference type="ARBA" id="ARBA00022741"/>
    </source>
</evidence>
<reference evidence="8 9" key="1">
    <citation type="submission" date="2013-01" db="EMBL/GenBank/DDBJ databases">
        <title>The Genome Sequence of Clostridium colicanis 209318.</title>
        <authorList>
            <consortium name="The Broad Institute Genome Sequencing Platform"/>
            <person name="Earl A."/>
            <person name="Ward D."/>
            <person name="Feldgarden M."/>
            <person name="Gevers D."/>
            <person name="Courvalin P."/>
            <person name="Lambert T."/>
            <person name="Walker B."/>
            <person name="Young S.K."/>
            <person name="Zeng Q."/>
            <person name="Gargeya S."/>
            <person name="Fitzgerald M."/>
            <person name="Haas B."/>
            <person name="Abouelleil A."/>
            <person name="Alvarado L."/>
            <person name="Arachchi H.M."/>
            <person name="Berlin A.M."/>
            <person name="Chapman S.B."/>
            <person name="Dewar J."/>
            <person name="Goldberg J."/>
            <person name="Griggs A."/>
            <person name="Gujja S."/>
            <person name="Hansen M."/>
            <person name="Howarth C."/>
            <person name="Imamovic A."/>
            <person name="Larimer J."/>
            <person name="McCowan C."/>
            <person name="Murphy C."/>
            <person name="Neiman D."/>
            <person name="Pearson M."/>
            <person name="Priest M."/>
            <person name="Roberts A."/>
            <person name="Saif S."/>
            <person name="Shea T."/>
            <person name="Sisk P."/>
            <person name="Sykes S."/>
            <person name="Wortman J."/>
            <person name="Nusbaum C."/>
            <person name="Birren B."/>
        </authorList>
    </citation>
    <scope>NUCLEOTIDE SEQUENCE [LARGE SCALE GENOMIC DNA]</scope>
    <source>
        <strain evidence="8 9">209318</strain>
    </source>
</reference>
<dbReference type="SMART" id="SM00382">
    <property type="entry name" value="AAA"/>
    <property type="match status" value="1"/>
</dbReference>
<organism evidence="8 9">
    <name type="scientific">Clostridium thermobutyricum</name>
    <dbReference type="NCBI Taxonomy" id="29372"/>
    <lineage>
        <taxon>Bacteria</taxon>
        <taxon>Bacillati</taxon>
        <taxon>Bacillota</taxon>
        <taxon>Clostridia</taxon>
        <taxon>Eubacteriales</taxon>
        <taxon>Clostridiaceae</taxon>
        <taxon>Clostridium</taxon>
    </lineage>
</organism>
<keyword evidence="1" id="KW-0813">Transport</keyword>
<dbReference type="InterPro" id="IPR047641">
    <property type="entry name" value="ABC_transpr_MalK/UgpC-like"/>
</dbReference>
<dbReference type="GO" id="GO:0055052">
    <property type="term" value="C:ATP-binding cassette (ABC) transporter complex, substrate-binding subunit-containing"/>
    <property type="evidence" value="ECO:0007669"/>
    <property type="project" value="TreeGrafter"/>
</dbReference>
<dbReference type="PROSITE" id="PS00211">
    <property type="entry name" value="ABC_TRANSPORTER_1"/>
    <property type="match status" value="1"/>
</dbReference>
<comment type="caution">
    <text evidence="8">The sequence shown here is derived from an EMBL/GenBank/DDBJ whole genome shotgun (WGS) entry which is preliminary data.</text>
</comment>
<keyword evidence="6" id="KW-0472">Membrane</keyword>
<dbReference type="InterPro" id="IPR003593">
    <property type="entry name" value="AAA+_ATPase"/>
</dbReference>
<evidence type="ECO:0000256" key="5">
    <source>
        <dbReference type="ARBA" id="ARBA00022967"/>
    </source>
</evidence>
<dbReference type="AlphaFoldDB" id="N9Y3N6"/>
<dbReference type="SUPFAM" id="SSF50331">
    <property type="entry name" value="MOP-like"/>
    <property type="match status" value="1"/>
</dbReference>
<dbReference type="InterPro" id="IPR027417">
    <property type="entry name" value="P-loop_NTPase"/>
</dbReference>
<dbReference type="Gene3D" id="2.40.50.100">
    <property type="match status" value="1"/>
</dbReference>
<name>N9Y3N6_9CLOT</name>
<dbReference type="PANTHER" id="PTHR43875:SF15">
    <property type="entry name" value="TREHALOSE IMPORT ATP-BINDING PROTEIN SUGC"/>
    <property type="match status" value="1"/>
</dbReference>
<dbReference type="eggNOG" id="COG3842">
    <property type="taxonomic scope" value="Bacteria"/>
</dbReference>
<keyword evidence="4" id="KW-0067">ATP-binding</keyword>
<keyword evidence="9" id="KW-1185">Reference proteome</keyword>
<evidence type="ECO:0000256" key="6">
    <source>
        <dbReference type="ARBA" id="ARBA00023136"/>
    </source>
</evidence>
<dbReference type="EMBL" id="AGYT01000008">
    <property type="protein sequence ID" value="ENZ02457.1"/>
    <property type="molecule type" value="Genomic_DNA"/>
</dbReference>
<dbReference type="HOGENOM" id="CLU_000604_1_1_9"/>
<dbReference type="SUPFAM" id="SSF52540">
    <property type="entry name" value="P-loop containing nucleoside triphosphate hydrolases"/>
    <property type="match status" value="1"/>
</dbReference>
<gene>
    <name evidence="8" type="ORF">HMPREF1092_01692</name>
</gene>
<dbReference type="Pfam" id="PF00005">
    <property type="entry name" value="ABC_tran"/>
    <property type="match status" value="1"/>
</dbReference>
<evidence type="ECO:0000313" key="8">
    <source>
        <dbReference type="EMBL" id="ENZ02457.1"/>
    </source>
</evidence>